<comment type="caution">
    <text evidence="2">The sequence shown here is derived from an EMBL/GenBank/DDBJ whole genome shotgun (WGS) entry which is preliminary data.</text>
</comment>
<dbReference type="AlphaFoldDB" id="A0AAD6WBD7"/>
<evidence type="ECO:0000256" key="1">
    <source>
        <dbReference type="SAM" id="Phobius"/>
    </source>
</evidence>
<keyword evidence="1" id="KW-0812">Transmembrane</keyword>
<accession>A0AAD6WBD7</accession>
<name>A0AAD6WBD7_9ROSI</name>
<keyword evidence="1" id="KW-1133">Transmembrane helix</keyword>
<gene>
    <name evidence="2" type="ORF">NC653_009269</name>
</gene>
<proteinExistence type="predicted"/>
<keyword evidence="1" id="KW-0472">Membrane</keyword>
<dbReference type="EMBL" id="JAQIZT010000003">
    <property type="protein sequence ID" value="KAJ7004344.1"/>
    <property type="molecule type" value="Genomic_DNA"/>
</dbReference>
<organism evidence="2 3">
    <name type="scientific">Populus alba x Populus x berolinensis</name>
    <dbReference type="NCBI Taxonomy" id="444605"/>
    <lineage>
        <taxon>Eukaryota</taxon>
        <taxon>Viridiplantae</taxon>
        <taxon>Streptophyta</taxon>
        <taxon>Embryophyta</taxon>
        <taxon>Tracheophyta</taxon>
        <taxon>Spermatophyta</taxon>
        <taxon>Magnoliopsida</taxon>
        <taxon>eudicotyledons</taxon>
        <taxon>Gunneridae</taxon>
        <taxon>Pentapetalae</taxon>
        <taxon>rosids</taxon>
        <taxon>fabids</taxon>
        <taxon>Malpighiales</taxon>
        <taxon>Salicaceae</taxon>
        <taxon>Saliceae</taxon>
        <taxon>Populus</taxon>
    </lineage>
</organism>
<feature type="transmembrane region" description="Helical" evidence="1">
    <location>
        <begin position="24"/>
        <end position="47"/>
    </location>
</feature>
<feature type="transmembrane region" description="Helical" evidence="1">
    <location>
        <begin position="59"/>
        <end position="84"/>
    </location>
</feature>
<evidence type="ECO:0000313" key="2">
    <source>
        <dbReference type="EMBL" id="KAJ7004344.1"/>
    </source>
</evidence>
<dbReference type="Proteomes" id="UP001164929">
    <property type="component" value="Chromosome 3"/>
</dbReference>
<keyword evidence="3" id="KW-1185">Reference proteome</keyword>
<evidence type="ECO:0000313" key="3">
    <source>
        <dbReference type="Proteomes" id="UP001164929"/>
    </source>
</evidence>
<reference evidence="2" key="1">
    <citation type="journal article" date="2023" name="Mol. Ecol. Resour.">
        <title>Chromosome-level genome assembly of a triploid poplar Populus alba 'Berolinensis'.</title>
        <authorList>
            <person name="Chen S."/>
            <person name="Yu Y."/>
            <person name="Wang X."/>
            <person name="Wang S."/>
            <person name="Zhang T."/>
            <person name="Zhou Y."/>
            <person name="He R."/>
            <person name="Meng N."/>
            <person name="Wang Y."/>
            <person name="Liu W."/>
            <person name="Liu Z."/>
            <person name="Liu J."/>
            <person name="Guo Q."/>
            <person name="Huang H."/>
            <person name="Sederoff R.R."/>
            <person name="Wang G."/>
            <person name="Qu G."/>
            <person name="Chen S."/>
        </authorList>
    </citation>
    <scope>NUCLEOTIDE SEQUENCE</scope>
    <source>
        <strain evidence="2">SC-2020</strain>
    </source>
</reference>
<protein>
    <submittedName>
        <fullName evidence="2">Uncharacterized protein</fullName>
    </submittedName>
</protein>
<sequence length="110" mass="12944">MLYVNYCFIHFDFKSTCYHHSYQFLFVAAATMVELGLLFVHVVNIIYMGMLLFNPSYPCVFVCFVFPGYYDVVCFVSSSIYFLYESLIWNLVAGTVSKWPQLCKLIYIYI</sequence>